<keyword evidence="2" id="KW-1133">Transmembrane helix</keyword>
<proteinExistence type="predicted"/>
<dbReference type="EMBL" id="OA883629">
    <property type="protein sequence ID" value="CAD7279334.1"/>
    <property type="molecule type" value="Genomic_DNA"/>
</dbReference>
<feature type="transmembrane region" description="Helical" evidence="2">
    <location>
        <begin position="110"/>
        <end position="130"/>
    </location>
</feature>
<feature type="compositionally biased region" description="Polar residues" evidence="1">
    <location>
        <begin position="189"/>
        <end position="216"/>
    </location>
</feature>
<gene>
    <name evidence="3" type="ORF">NMOB1V02_LOCUS7009</name>
</gene>
<dbReference type="EMBL" id="CAJPEX010001592">
    <property type="protein sequence ID" value="CAG0919486.1"/>
    <property type="molecule type" value="Genomic_DNA"/>
</dbReference>
<feature type="region of interest" description="Disordered" evidence="1">
    <location>
        <begin position="179"/>
        <end position="216"/>
    </location>
</feature>
<keyword evidence="2" id="KW-0812">Transmembrane</keyword>
<name>A0A7R9BPV3_9CRUS</name>
<evidence type="ECO:0000256" key="1">
    <source>
        <dbReference type="SAM" id="MobiDB-lite"/>
    </source>
</evidence>
<keyword evidence="4" id="KW-1185">Reference proteome</keyword>
<protein>
    <submittedName>
        <fullName evidence="3">Uncharacterized protein</fullName>
    </submittedName>
</protein>
<accession>A0A7R9BPV3</accession>
<feature type="transmembrane region" description="Helical" evidence="2">
    <location>
        <begin position="43"/>
        <end position="67"/>
    </location>
</feature>
<feature type="transmembrane region" description="Helical" evidence="2">
    <location>
        <begin position="139"/>
        <end position="158"/>
    </location>
</feature>
<evidence type="ECO:0000313" key="4">
    <source>
        <dbReference type="Proteomes" id="UP000678499"/>
    </source>
</evidence>
<organism evidence="3">
    <name type="scientific">Notodromas monacha</name>
    <dbReference type="NCBI Taxonomy" id="399045"/>
    <lineage>
        <taxon>Eukaryota</taxon>
        <taxon>Metazoa</taxon>
        <taxon>Ecdysozoa</taxon>
        <taxon>Arthropoda</taxon>
        <taxon>Crustacea</taxon>
        <taxon>Oligostraca</taxon>
        <taxon>Ostracoda</taxon>
        <taxon>Podocopa</taxon>
        <taxon>Podocopida</taxon>
        <taxon>Cypridocopina</taxon>
        <taxon>Cypridoidea</taxon>
        <taxon>Cyprididae</taxon>
        <taxon>Notodromas</taxon>
    </lineage>
</organism>
<keyword evidence="2" id="KW-0472">Membrane</keyword>
<dbReference type="AlphaFoldDB" id="A0A7R9BPV3"/>
<evidence type="ECO:0000256" key="2">
    <source>
        <dbReference type="SAM" id="Phobius"/>
    </source>
</evidence>
<feature type="transmembrane region" description="Helical" evidence="2">
    <location>
        <begin position="79"/>
        <end position="98"/>
    </location>
</feature>
<evidence type="ECO:0000313" key="3">
    <source>
        <dbReference type="EMBL" id="CAD7279334.1"/>
    </source>
</evidence>
<dbReference type="Proteomes" id="UP000678499">
    <property type="component" value="Unassembled WGS sequence"/>
</dbReference>
<sequence>MRKGASTEDSPTERKTSSNQITDGPPQYKIAFNVGNSVTSPPFWILISAGVAACVGVSFVTDSSFGIYQKGEGHLNIKFIAGSTFLATAIGSLGLSLGYLFGSEPVPQEIVFTTLMIICNVSVIVTHAMADEKNLRDPLISACICTAFLLAQTVFLVVKFRILCVSQIGPASICPRSKQNEDLRGAPSVGNSPKQSSSYTDTTSPGTQFHNSFTGNVDDSLRRRRIQFLNIEKFHKRQSGVPHDATDIAD</sequence>
<reference evidence="3" key="1">
    <citation type="submission" date="2020-11" db="EMBL/GenBank/DDBJ databases">
        <authorList>
            <person name="Tran Van P."/>
        </authorList>
    </citation>
    <scope>NUCLEOTIDE SEQUENCE</scope>
</reference>
<feature type="region of interest" description="Disordered" evidence="1">
    <location>
        <begin position="1"/>
        <end position="24"/>
    </location>
</feature>